<evidence type="ECO:0000313" key="2">
    <source>
        <dbReference type="EMBL" id="KAB1078522.1"/>
    </source>
</evidence>
<keyword evidence="1" id="KW-0472">Membrane</keyword>
<comment type="caution">
    <text evidence="2">The sequence shown here is derived from an EMBL/GenBank/DDBJ whole genome shotgun (WGS) entry which is preliminary data.</text>
</comment>
<gene>
    <name evidence="2" type="ORF">F6X53_14060</name>
</gene>
<accession>A0A6L3T148</accession>
<dbReference type="EMBL" id="VZZK01000013">
    <property type="protein sequence ID" value="KAB1078522.1"/>
    <property type="molecule type" value="Genomic_DNA"/>
</dbReference>
<reference evidence="2 3" key="1">
    <citation type="submission" date="2019-09" db="EMBL/GenBank/DDBJ databases">
        <title>YIM 48816 draft genome.</title>
        <authorList>
            <person name="Jiang L."/>
        </authorList>
    </citation>
    <scope>NUCLEOTIDE SEQUENCE [LARGE SCALE GENOMIC DNA]</scope>
    <source>
        <strain evidence="2 3">YIM 48816</strain>
    </source>
</reference>
<feature type="transmembrane region" description="Helical" evidence="1">
    <location>
        <begin position="31"/>
        <end position="52"/>
    </location>
</feature>
<dbReference type="RefSeq" id="WP_151000808.1">
    <property type="nucleotide sequence ID" value="NZ_BPQY01000285.1"/>
</dbReference>
<proteinExistence type="predicted"/>
<evidence type="ECO:0000256" key="1">
    <source>
        <dbReference type="SAM" id="Phobius"/>
    </source>
</evidence>
<evidence type="ECO:0000313" key="3">
    <source>
        <dbReference type="Proteomes" id="UP000474159"/>
    </source>
</evidence>
<keyword evidence="1" id="KW-1133">Transmembrane helix</keyword>
<protein>
    <submittedName>
        <fullName evidence="2">Uncharacterized protein</fullName>
    </submittedName>
</protein>
<keyword evidence="1" id="KW-0812">Transmembrane</keyword>
<dbReference type="Proteomes" id="UP000474159">
    <property type="component" value="Unassembled WGS sequence"/>
</dbReference>
<name>A0A6L3T148_9HYPH</name>
<keyword evidence="3" id="KW-1185">Reference proteome</keyword>
<dbReference type="AlphaFoldDB" id="A0A6L3T148"/>
<sequence length="72" mass="7887">MTRIAVFDARDCVTSEPDKKMSQILPHTSKVVPAAPGALALILSLVTYFRFIRSATSSDEGRDFGASIQKWS</sequence>
<organism evidence="2 3">
    <name type="scientific">Methylobacterium soli</name>
    <dbReference type="NCBI Taxonomy" id="553447"/>
    <lineage>
        <taxon>Bacteria</taxon>
        <taxon>Pseudomonadati</taxon>
        <taxon>Pseudomonadota</taxon>
        <taxon>Alphaproteobacteria</taxon>
        <taxon>Hyphomicrobiales</taxon>
        <taxon>Methylobacteriaceae</taxon>
        <taxon>Methylobacterium</taxon>
    </lineage>
</organism>